<evidence type="ECO:0000313" key="20">
    <source>
        <dbReference type="EMBL" id="OUD15650.1"/>
    </source>
</evidence>
<dbReference type="PANTHER" id="PTHR11728:SF1">
    <property type="entry name" value="GLYCEROL-3-PHOSPHATE DEHYDROGENASE [NAD(+)] 2, CHLOROPLASTIC"/>
    <property type="match status" value="1"/>
</dbReference>
<evidence type="ECO:0000256" key="3">
    <source>
        <dbReference type="ARBA" id="ARBA00022857"/>
    </source>
</evidence>
<dbReference type="Proteomes" id="UP000194798">
    <property type="component" value="Unassembled WGS sequence"/>
</dbReference>
<dbReference type="Gene3D" id="3.40.50.720">
    <property type="entry name" value="NAD(P)-binding Rossmann-like Domain"/>
    <property type="match status" value="1"/>
</dbReference>
<name>A0A251XC38_9GAMM</name>
<keyword evidence="4 13" id="KW-0560">Oxidoreductase</keyword>
<feature type="binding site" evidence="15">
    <location>
        <position position="108"/>
    </location>
    <ligand>
        <name>substrate</name>
    </ligand>
</feature>
<dbReference type="SUPFAM" id="SSF51735">
    <property type="entry name" value="NAD(P)-binding Rossmann-fold domains"/>
    <property type="match status" value="1"/>
</dbReference>
<comment type="subcellular location">
    <subcellularLocation>
        <location evidence="13">Cytoplasm</location>
    </subcellularLocation>
</comment>
<dbReference type="PRINTS" id="PR00077">
    <property type="entry name" value="GPDHDRGNASE"/>
</dbReference>
<keyword evidence="21" id="KW-1185">Reference proteome</keyword>
<dbReference type="GO" id="GO:0005829">
    <property type="term" value="C:cytosol"/>
    <property type="evidence" value="ECO:0007669"/>
    <property type="project" value="TreeGrafter"/>
</dbReference>
<dbReference type="EC" id="1.1.1.94" evidence="10 13"/>
<reference evidence="20 21" key="1">
    <citation type="submission" date="2016-12" db="EMBL/GenBank/DDBJ databases">
        <title>Thioflexothrix psekupsii D3 genome sequencing and assembly.</title>
        <authorList>
            <person name="Fomenkov A."/>
            <person name="Vincze T."/>
            <person name="Grabovich M."/>
            <person name="Anton B.P."/>
            <person name="Dubinina G."/>
            <person name="Orlova M."/>
            <person name="Belousova E."/>
            <person name="Roberts R.J."/>
        </authorList>
    </citation>
    <scope>NUCLEOTIDE SEQUENCE [LARGE SCALE GENOMIC DNA]</scope>
    <source>
        <strain evidence="20">D3</strain>
    </source>
</reference>
<evidence type="ECO:0000256" key="17">
    <source>
        <dbReference type="RuleBase" id="RU000437"/>
    </source>
</evidence>
<feature type="binding site" evidence="16">
    <location>
        <position position="256"/>
    </location>
    <ligand>
        <name>NAD(+)</name>
        <dbReference type="ChEBI" id="CHEBI:57540"/>
    </ligand>
</feature>
<dbReference type="Pfam" id="PF01210">
    <property type="entry name" value="NAD_Gly3P_dh_N"/>
    <property type="match status" value="1"/>
</dbReference>
<feature type="binding site" evidence="13">
    <location>
        <position position="13"/>
    </location>
    <ligand>
        <name>NADPH</name>
        <dbReference type="ChEBI" id="CHEBI:57783"/>
    </ligand>
</feature>
<evidence type="ECO:0000256" key="14">
    <source>
        <dbReference type="PIRSR" id="PIRSR000114-1"/>
    </source>
</evidence>
<dbReference type="AlphaFoldDB" id="A0A251XC38"/>
<keyword evidence="6 13" id="KW-0443">Lipid metabolism</keyword>
<evidence type="ECO:0000256" key="7">
    <source>
        <dbReference type="ARBA" id="ARBA00023209"/>
    </source>
</evidence>
<dbReference type="GO" id="GO:0051287">
    <property type="term" value="F:NAD binding"/>
    <property type="evidence" value="ECO:0007669"/>
    <property type="project" value="InterPro"/>
</dbReference>
<dbReference type="FunFam" id="3.40.50.720:FF:000019">
    <property type="entry name" value="Glycerol-3-phosphate dehydrogenase [NAD(P)+]"/>
    <property type="match status" value="1"/>
</dbReference>
<feature type="binding site" evidence="15">
    <location>
        <begin position="256"/>
        <end position="257"/>
    </location>
    <ligand>
        <name>substrate</name>
    </ligand>
</feature>
<dbReference type="InterPro" id="IPR008927">
    <property type="entry name" value="6-PGluconate_DH-like_C_sf"/>
</dbReference>
<comment type="catalytic activity">
    <reaction evidence="13">
        <text>sn-glycerol 3-phosphate + NAD(+) = dihydroxyacetone phosphate + NADH + H(+)</text>
        <dbReference type="Rhea" id="RHEA:11092"/>
        <dbReference type="ChEBI" id="CHEBI:15378"/>
        <dbReference type="ChEBI" id="CHEBI:57540"/>
        <dbReference type="ChEBI" id="CHEBI:57597"/>
        <dbReference type="ChEBI" id="CHEBI:57642"/>
        <dbReference type="ChEBI" id="CHEBI:57945"/>
        <dbReference type="EC" id="1.1.1.94"/>
    </reaction>
</comment>
<feature type="domain" description="Glycerol-3-phosphate dehydrogenase NAD-dependent C-terminal" evidence="19">
    <location>
        <begin position="181"/>
        <end position="320"/>
    </location>
</feature>
<dbReference type="Gene3D" id="1.10.1040.10">
    <property type="entry name" value="N-(1-d-carboxylethyl)-l-norvaline Dehydrogenase, domain 2"/>
    <property type="match status" value="1"/>
</dbReference>
<keyword evidence="5 13" id="KW-0520">NAD</keyword>
<feature type="binding site" evidence="13">
    <location>
        <position position="137"/>
    </location>
    <ligand>
        <name>sn-glycerol 3-phosphate</name>
        <dbReference type="ChEBI" id="CHEBI:57597"/>
    </ligand>
</feature>
<feature type="binding site" evidence="13">
    <location>
        <position position="245"/>
    </location>
    <ligand>
        <name>sn-glycerol 3-phosphate</name>
        <dbReference type="ChEBI" id="CHEBI:57597"/>
    </ligand>
</feature>
<dbReference type="InterPro" id="IPR006168">
    <property type="entry name" value="G3P_DH_NAD-dep"/>
</dbReference>
<feature type="binding site" evidence="16">
    <location>
        <position position="141"/>
    </location>
    <ligand>
        <name>NAD(+)</name>
        <dbReference type="ChEBI" id="CHEBI:57540"/>
    </ligand>
</feature>
<feature type="binding site" evidence="13">
    <location>
        <position position="280"/>
    </location>
    <ligand>
        <name>NADPH</name>
        <dbReference type="ChEBI" id="CHEBI:57783"/>
    </ligand>
</feature>
<evidence type="ECO:0000313" key="21">
    <source>
        <dbReference type="Proteomes" id="UP000194798"/>
    </source>
</evidence>
<evidence type="ECO:0000256" key="5">
    <source>
        <dbReference type="ARBA" id="ARBA00023027"/>
    </source>
</evidence>
<comment type="pathway">
    <text evidence="13">Membrane lipid metabolism; glycerophospholipid metabolism.</text>
</comment>
<keyword evidence="3 13" id="KW-0521">NADP</keyword>
<dbReference type="OrthoDB" id="9812273at2"/>
<dbReference type="EMBL" id="MSLT01000006">
    <property type="protein sequence ID" value="OUD15650.1"/>
    <property type="molecule type" value="Genomic_DNA"/>
</dbReference>
<feature type="domain" description="Glycerol-3-phosphate dehydrogenase NAD-dependent N-terminal" evidence="18">
    <location>
        <begin position="8"/>
        <end position="160"/>
    </location>
</feature>
<accession>A0A251XC38</accession>
<feature type="binding site" evidence="13">
    <location>
        <position position="257"/>
    </location>
    <ligand>
        <name>sn-glycerol 3-phosphate</name>
        <dbReference type="ChEBI" id="CHEBI:57597"/>
    </ligand>
</feature>
<dbReference type="RefSeq" id="WP_086487249.1">
    <property type="nucleotide sequence ID" value="NZ_MSLT01000006.1"/>
</dbReference>
<organism evidence="20 21">
    <name type="scientific">Thioflexithrix psekupsensis</name>
    <dbReference type="NCBI Taxonomy" id="1570016"/>
    <lineage>
        <taxon>Bacteria</taxon>
        <taxon>Pseudomonadati</taxon>
        <taxon>Pseudomonadota</taxon>
        <taxon>Gammaproteobacteria</taxon>
        <taxon>Thiotrichales</taxon>
        <taxon>Thioflexithrix</taxon>
    </lineage>
</organism>
<keyword evidence="2 13" id="KW-0444">Lipid biosynthesis</keyword>
<keyword evidence="13" id="KW-0547">Nucleotide-binding</keyword>
<gene>
    <name evidence="13" type="primary">gpsA</name>
    <name evidence="20" type="ORF">TPSD3_03785</name>
</gene>
<dbReference type="PROSITE" id="PS00957">
    <property type="entry name" value="NAD_G3PDH"/>
    <property type="match status" value="1"/>
</dbReference>
<comment type="caution">
    <text evidence="20">The sequence shown here is derived from an EMBL/GenBank/DDBJ whole genome shotgun (WGS) entry which is preliminary data.</text>
</comment>
<dbReference type="SUPFAM" id="SSF48179">
    <property type="entry name" value="6-phosphogluconate dehydrogenase C-terminal domain-like"/>
    <property type="match status" value="1"/>
</dbReference>
<evidence type="ECO:0000256" key="1">
    <source>
        <dbReference type="ARBA" id="ARBA00011009"/>
    </source>
</evidence>
<feature type="binding site" evidence="13">
    <location>
        <position position="14"/>
    </location>
    <ligand>
        <name>NADPH</name>
        <dbReference type="ChEBI" id="CHEBI:57783"/>
    </ligand>
</feature>
<feature type="active site" description="Proton acceptor" evidence="13 14">
    <location>
        <position position="192"/>
    </location>
</feature>
<feature type="binding site" evidence="13">
    <location>
        <position position="139"/>
    </location>
    <ligand>
        <name>sn-glycerol 3-phosphate</name>
        <dbReference type="ChEBI" id="CHEBI:57597"/>
    </ligand>
</feature>
<evidence type="ECO:0000256" key="2">
    <source>
        <dbReference type="ARBA" id="ARBA00022516"/>
    </source>
</evidence>
<dbReference type="InterPro" id="IPR006109">
    <property type="entry name" value="G3P_DH_NAD-dep_C"/>
</dbReference>
<comment type="catalytic activity">
    <reaction evidence="9">
        <text>sn-glycerol 3-phosphate + NADP(+) = dihydroxyacetone phosphate + NADPH + H(+)</text>
        <dbReference type="Rhea" id="RHEA:11096"/>
        <dbReference type="ChEBI" id="CHEBI:15378"/>
        <dbReference type="ChEBI" id="CHEBI:57597"/>
        <dbReference type="ChEBI" id="CHEBI:57642"/>
        <dbReference type="ChEBI" id="CHEBI:57783"/>
        <dbReference type="ChEBI" id="CHEBI:58349"/>
        <dbReference type="EC" id="1.1.1.94"/>
    </reaction>
    <physiologicalReaction direction="right-to-left" evidence="9">
        <dbReference type="Rhea" id="RHEA:11098"/>
    </physiologicalReaction>
</comment>
<dbReference type="GO" id="GO:0141153">
    <property type="term" value="F:glycerol-3-phosphate dehydrogenase (NADP+) activity"/>
    <property type="evidence" value="ECO:0007669"/>
    <property type="project" value="RHEA"/>
</dbReference>
<feature type="binding site" evidence="13">
    <location>
        <position position="255"/>
    </location>
    <ligand>
        <name>sn-glycerol 3-phosphate</name>
        <dbReference type="ChEBI" id="CHEBI:57597"/>
    </ligand>
</feature>
<keyword evidence="8 13" id="KW-1208">Phospholipid metabolism</keyword>
<sequence length="334" mass="36396">MTPNNFLVLGAGSWGTALALVLSRNGHHVYLWGHDAQHIQELQRERCNRRYLPEIVFPDTLQPITDFTTLSFPVRDVLIVVPSHAFRQILQQLAPHLTPDARLCWATKGLEEHSGQLLHHVVAQEIGAHYPMAVLSGPSFAGEVARELPTAVTIASSDGDYANELVQWFHNRHFRPYTSTDIIGVQAGGAVKNAIAIAVGMADGMGLGANTRAALITRGLLEMVRLGTYLGGQRETFMGLAGLGDLLLTCTDNQSRNRRLGYAIAQGHSIDTVVKQLGQVVEGISAACVINRLAQQHAIDMPIVHHVQRVLTGQCTPQQAAVELLSRDPKPELT</sequence>
<evidence type="ECO:0000256" key="10">
    <source>
        <dbReference type="ARBA" id="ARBA00066687"/>
    </source>
</evidence>
<dbReference type="FunFam" id="1.10.1040.10:FF:000001">
    <property type="entry name" value="Glycerol-3-phosphate dehydrogenase [NAD(P)+]"/>
    <property type="match status" value="1"/>
</dbReference>
<feature type="binding site" evidence="13">
    <location>
        <position position="282"/>
    </location>
    <ligand>
        <name>NADPH</name>
        <dbReference type="ChEBI" id="CHEBI:57783"/>
    </ligand>
</feature>
<feature type="binding site" evidence="16">
    <location>
        <begin position="10"/>
        <end position="15"/>
    </location>
    <ligand>
        <name>NAD(+)</name>
        <dbReference type="ChEBI" id="CHEBI:57540"/>
    </ligand>
</feature>
<keyword evidence="7 13" id="KW-0594">Phospholipid biosynthesis</keyword>
<dbReference type="Pfam" id="PF07479">
    <property type="entry name" value="NAD_Gly3P_dh_C"/>
    <property type="match status" value="1"/>
</dbReference>
<evidence type="ECO:0000259" key="19">
    <source>
        <dbReference type="Pfam" id="PF07479"/>
    </source>
</evidence>
<evidence type="ECO:0000256" key="6">
    <source>
        <dbReference type="ARBA" id="ARBA00023098"/>
    </source>
</evidence>
<feature type="binding site" evidence="13">
    <location>
        <position position="34"/>
    </location>
    <ligand>
        <name>NADPH</name>
        <dbReference type="ChEBI" id="CHEBI:57783"/>
    </ligand>
</feature>
<dbReference type="InterPro" id="IPR036291">
    <property type="entry name" value="NAD(P)-bd_dom_sf"/>
</dbReference>
<evidence type="ECO:0000256" key="4">
    <source>
        <dbReference type="ARBA" id="ARBA00023002"/>
    </source>
</evidence>
<dbReference type="GO" id="GO:0046168">
    <property type="term" value="P:glycerol-3-phosphate catabolic process"/>
    <property type="evidence" value="ECO:0007669"/>
    <property type="project" value="InterPro"/>
</dbReference>
<dbReference type="InterPro" id="IPR013328">
    <property type="entry name" value="6PGD_dom2"/>
</dbReference>
<evidence type="ECO:0000256" key="8">
    <source>
        <dbReference type="ARBA" id="ARBA00023264"/>
    </source>
</evidence>
<dbReference type="GO" id="GO:0141152">
    <property type="term" value="F:glycerol-3-phosphate dehydrogenase (NAD+) activity"/>
    <property type="evidence" value="ECO:0007669"/>
    <property type="project" value="RHEA"/>
</dbReference>
<evidence type="ECO:0000256" key="16">
    <source>
        <dbReference type="PIRSR" id="PIRSR000114-3"/>
    </source>
</evidence>
<proteinExistence type="inferred from homology"/>
<evidence type="ECO:0000256" key="11">
    <source>
        <dbReference type="ARBA" id="ARBA00069372"/>
    </source>
</evidence>
<feature type="binding site" evidence="13">
    <location>
        <position position="192"/>
    </location>
    <ligand>
        <name>sn-glycerol 3-phosphate</name>
        <dbReference type="ChEBI" id="CHEBI:57597"/>
    </ligand>
</feature>
<feature type="binding site" evidence="13">
    <location>
        <position position="108"/>
    </location>
    <ligand>
        <name>sn-glycerol 3-phosphate</name>
        <dbReference type="ChEBI" id="CHEBI:57597"/>
    </ligand>
</feature>
<evidence type="ECO:0000259" key="18">
    <source>
        <dbReference type="Pfam" id="PF01210"/>
    </source>
</evidence>
<dbReference type="UniPathway" id="UPA00940"/>
<evidence type="ECO:0000256" key="9">
    <source>
        <dbReference type="ARBA" id="ARBA00052716"/>
    </source>
</evidence>
<dbReference type="GO" id="GO:0005975">
    <property type="term" value="P:carbohydrate metabolic process"/>
    <property type="evidence" value="ECO:0007669"/>
    <property type="project" value="InterPro"/>
</dbReference>
<dbReference type="GO" id="GO:0046167">
    <property type="term" value="P:glycerol-3-phosphate biosynthetic process"/>
    <property type="evidence" value="ECO:0007669"/>
    <property type="project" value="UniProtKB-UniRule"/>
</dbReference>
<comment type="function">
    <text evidence="13">Catalyzes the reduction of the glycolytic intermediate dihydroxyacetone phosphate (DHAP) to sn-glycerol 3-phosphate (G3P), the key precursor for phospholipid synthesis.</text>
</comment>
<feature type="binding site" evidence="13">
    <location>
        <position position="256"/>
    </location>
    <ligand>
        <name>NADPH</name>
        <dbReference type="ChEBI" id="CHEBI:57783"/>
    </ligand>
</feature>
<dbReference type="HAMAP" id="MF_00394">
    <property type="entry name" value="NAD_Glyc3P_dehydrog"/>
    <property type="match status" value="1"/>
</dbReference>
<comment type="similarity">
    <text evidence="1 13 17">Belongs to the NAD-dependent glycerol-3-phosphate dehydrogenase family.</text>
</comment>
<dbReference type="NCBIfam" id="NF000942">
    <property type="entry name" value="PRK00094.1-4"/>
    <property type="match status" value="1"/>
</dbReference>
<evidence type="ECO:0000256" key="15">
    <source>
        <dbReference type="PIRSR" id="PIRSR000114-2"/>
    </source>
</evidence>
<feature type="binding site" evidence="13">
    <location>
        <position position="51"/>
    </location>
    <ligand>
        <name>NADPH</name>
        <dbReference type="ChEBI" id="CHEBI:57783"/>
    </ligand>
</feature>
<feature type="binding site" evidence="13">
    <location>
        <position position="108"/>
    </location>
    <ligand>
        <name>NADPH</name>
        <dbReference type="ChEBI" id="CHEBI:57783"/>
    </ligand>
</feature>
<keyword evidence="13" id="KW-0963">Cytoplasm</keyword>
<dbReference type="GO" id="GO:0046474">
    <property type="term" value="P:glycerophospholipid biosynthetic process"/>
    <property type="evidence" value="ECO:0007669"/>
    <property type="project" value="TreeGrafter"/>
</dbReference>
<dbReference type="InterPro" id="IPR011128">
    <property type="entry name" value="G3P_DH_NAD-dep_N"/>
</dbReference>
<dbReference type="NCBIfam" id="NF000940">
    <property type="entry name" value="PRK00094.1-2"/>
    <property type="match status" value="1"/>
</dbReference>
<feature type="binding site" evidence="13">
    <location>
        <position position="256"/>
    </location>
    <ligand>
        <name>sn-glycerol 3-phosphate</name>
        <dbReference type="ChEBI" id="CHEBI:57597"/>
    </ligand>
</feature>
<dbReference type="PIRSF" id="PIRSF000114">
    <property type="entry name" value="Glycerol-3-P_dh"/>
    <property type="match status" value="1"/>
</dbReference>
<evidence type="ECO:0000256" key="13">
    <source>
        <dbReference type="HAMAP-Rule" id="MF_00394"/>
    </source>
</evidence>
<evidence type="ECO:0000256" key="12">
    <source>
        <dbReference type="ARBA" id="ARBA00080511"/>
    </source>
</evidence>
<feature type="binding site" evidence="13">
    <location>
        <position position="141"/>
    </location>
    <ligand>
        <name>NADPH</name>
        <dbReference type="ChEBI" id="CHEBI:57783"/>
    </ligand>
</feature>
<dbReference type="PANTHER" id="PTHR11728">
    <property type="entry name" value="GLYCEROL-3-PHOSPHATE DEHYDROGENASE"/>
    <property type="match status" value="1"/>
</dbReference>
<protein>
    <recommendedName>
        <fullName evidence="11 13">Glycerol-3-phosphate dehydrogenase [NAD(P)+]</fullName>
        <ecNumber evidence="10 13">1.1.1.94</ecNumber>
    </recommendedName>
    <alternativeName>
        <fullName evidence="13">NAD(P)(+)-dependent glycerol-3-phosphate dehydrogenase</fullName>
    </alternativeName>
    <alternativeName>
        <fullName evidence="12 13">NAD(P)H-dependent dihydroxyacetone-phosphate reductase</fullName>
    </alternativeName>
</protein>
<comment type="caution">
    <text evidence="13">Lacks conserved residue(s) required for the propagation of feature annotation.</text>
</comment>